<dbReference type="InParanoid" id="A2EEA0"/>
<sequence length="336" mass="38766">MFLSISHKEWDNFYNSSNEYTPYRNESKMLDNSSPNSYYVSLCLFIYLNQTGAIRITDETDKKLKFLIDTSSFYKCMHESDKGGSLYISCTKGECIQDRICSFGSNTVTIGAYCYISVSEEYPFKNYLLDSTITSSGEENPKENSNIDLVNDETYMKSINISHSKLNYHSFYYVHYNSNSNGTLSTFSNNTSTEFKQVIHYGSSDSIEFTILFCNYFENKCENFIDSQFNLYLNNCNFYKNNVKYNYFSTDGQMQVQGCYFDISDPVIAGLVTITENASSIYPENHHLNSGLCYAELKLGFSEEKKTKTEEKAEIIVNNKRNNKFNFLVCIFLSYS</sequence>
<dbReference type="VEuPathDB" id="TrichDB:TVAG_073640"/>
<dbReference type="EMBL" id="DS113366">
    <property type="protein sequence ID" value="EAY08998.1"/>
    <property type="molecule type" value="Genomic_DNA"/>
</dbReference>
<reference evidence="1" key="2">
    <citation type="journal article" date="2007" name="Science">
        <title>Draft genome sequence of the sexually transmitted pathogen Trichomonas vaginalis.</title>
        <authorList>
            <person name="Carlton J.M."/>
            <person name="Hirt R.P."/>
            <person name="Silva J.C."/>
            <person name="Delcher A.L."/>
            <person name="Schatz M."/>
            <person name="Zhao Q."/>
            <person name="Wortman J.R."/>
            <person name="Bidwell S.L."/>
            <person name="Alsmark U.C.M."/>
            <person name="Besteiro S."/>
            <person name="Sicheritz-Ponten T."/>
            <person name="Noel C.J."/>
            <person name="Dacks J.B."/>
            <person name="Foster P.G."/>
            <person name="Simillion C."/>
            <person name="Van de Peer Y."/>
            <person name="Miranda-Saavedra D."/>
            <person name="Barton G.J."/>
            <person name="Westrop G.D."/>
            <person name="Mueller S."/>
            <person name="Dessi D."/>
            <person name="Fiori P.L."/>
            <person name="Ren Q."/>
            <person name="Paulsen I."/>
            <person name="Zhang H."/>
            <person name="Bastida-Corcuera F.D."/>
            <person name="Simoes-Barbosa A."/>
            <person name="Brown M.T."/>
            <person name="Hayes R.D."/>
            <person name="Mukherjee M."/>
            <person name="Okumura C.Y."/>
            <person name="Schneider R."/>
            <person name="Smith A.J."/>
            <person name="Vanacova S."/>
            <person name="Villalvazo M."/>
            <person name="Haas B.J."/>
            <person name="Pertea M."/>
            <person name="Feldblyum T.V."/>
            <person name="Utterback T.R."/>
            <person name="Shu C.L."/>
            <person name="Osoegawa K."/>
            <person name="de Jong P.J."/>
            <person name="Hrdy I."/>
            <person name="Horvathova L."/>
            <person name="Zubacova Z."/>
            <person name="Dolezal P."/>
            <person name="Malik S.B."/>
            <person name="Logsdon J.M. Jr."/>
            <person name="Henze K."/>
            <person name="Gupta A."/>
            <person name="Wang C.C."/>
            <person name="Dunne R.L."/>
            <person name="Upcroft J.A."/>
            <person name="Upcroft P."/>
            <person name="White O."/>
            <person name="Salzberg S.L."/>
            <person name="Tang P."/>
            <person name="Chiu C.-H."/>
            <person name="Lee Y.-S."/>
            <person name="Embley T.M."/>
            <person name="Coombs G.H."/>
            <person name="Mottram J.C."/>
            <person name="Tachezy J."/>
            <person name="Fraser-Liggett C.M."/>
            <person name="Johnson P.J."/>
        </authorList>
    </citation>
    <scope>NUCLEOTIDE SEQUENCE [LARGE SCALE GENOMIC DNA]</scope>
    <source>
        <strain evidence="1">G3</strain>
    </source>
</reference>
<gene>
    <name evidence="1" type="ORF">TVAG_073640</name>
</gene>
<accession>A2EEA0</accession>
<reference evidence="1" key="1">
    <citation type="submission" date="2006-10" db="EMBL/GenBank/DDBJ databases">
        <authorList>
            <person name="Amadeo P."/>
            <person name="Zhao Q."/>
            <person name="Wortman J."/>
            <person name="Fraser-Liggett C."/>
            <person name="Carlton J."/>
        </authorList>
    </citation>
    <scope>NUCLEOTIDE SEQUENCE</scope>
    <source>
        <strain evidence="1">G3</strain>
    </source>
</reference>
<name>A2EEA0_TRIV3</name>
<protein>
    <submittedName>
        <fullName evidence="1">Uncharacterized protein</fullName>
    </submittedName>
</protein>
<keyword evidence="2" id="KW-1185">Reference proteome</keyword>
<dbReference type="Proteomes" id="UP000001542">
    <property type="component" value="Unassembled WGS sequence"/>
</dbReference>
<organism evidence="1 2">
    <name type="scientific">Trichomonas vaginalis (strain ATCC PRA-98 / G3)</name>
    <dbReference type="NCBI Taxonomy" id="412133"/>
    <lineage>
        <taxon>Eukaryota</taxon>
        <taxon>Metamonada</taxon>
        <taxon>Parabasalia</taxon>
        <taxon>Trichomonadida</taxon>
        <taxon>Trichomonadidae</taxon>
        <taxon>Trichomonas</taxon>
    </lineage>
</organism>
<dbReference type="VEuPathDB" id="TrichDB:TVAGG3_0797920"/>
<dbReference type="KEGG" id="tva:4766910"/>
<evidence type="ECO:0000313" key="2">
    <source>
        <dbReference type="Proteomes" id="UP000001542"/>
    </source>
</evidence>
<evidence type="ECO:0000313" key="1">
    <source>
        <dbReference type="EMBL" id="EAY08998.1"/>
    </source>
</evidence>
<dbReference type="RefSeq" id="XP_001321221.1">
    <property type="nucleotide sequence ID" value="XM_001321186.1"/>
</dbReference>
<proteinExistence type="predicted"/>
<dbReference type="AlphaFoldDB" id="A2EEA0"/>